<dbReference type="Gene3D" id="1.20.1280.50">
    <property type="match status" value="1"/>
</dbReference>
<gene>
    <name evidence="3" type="ORF">L873DRAFT_1792063</name>
</gene>
<feature type="domain" description="F-box" evidence="2">
    <location>
        <begin position="119"/>
        <end position="155"/>
    </location>
</feature>
<dbReference type="CDD" id="cd09917">
    <property type="entry name" value="F-box_SF"/>
    <property type="match status" value="1"/>
</dbReference>
<feature type="compositionally biased region" description="Low complexity" evidence="1">
    <location>
        <begin position="12"/>
        <end position="27"/>
    </location>
</feature>
<sequence>MSQEIRMNSTLPYPYSEESSVPSASTSLFVHAESQGSQSTSDDSIHISNDSRDIVDQDKKQKYLPRANESNSSLGSGASSYRSVFGSSSSDHIPQTDHTPAPENLTRRSITLRQANPIIRHSLRLPDETFARVLSFLDHRSLLSARLTSKSWNDICVEHKLLKFPSVYRLPVELVQEILGSTSPLSFNVSRHVCKAWYLSALEPFLLKQQLEALGFHNAEASVRDSRNSRYLVTRLSRECSLSPSNSNGSGLRNTAILDFSKLVAASTVNFTVSMCGSYALLSEGCVVYVYRLQPTPERWMEYVTLVVCPRRVLAVSMDTRIVHDVVEQEAKSTYRNICSEEDLPRSVAICPQRRCVAFGCHGGIELHWVDALTGQDLNRWFPLTAPSDFLYFLPPRRGIDSAKKLRLISSAVHPNDMSPLTRRFGVGPDSLAFWGSWEPRAGQSDHFQAVPLSDGYHILFIDPESGGLCLGSDAPLGYVSTTLYFSPGGDYRRGPDVWGTHADRGWPNNSGPTKLLRKIWLIPPECVVGMIIEEQGKEPSSDKGLKAPCDRKIRNTARPSIYASGANVKHGVRVVAGYNDHLVLFSIPPDIFYRSFEAEPTSSQPSVSTQSAPDQPSPGVNVPKVHEPVRINGYYIDSIPRLVDLAVDSGIALAIYAFSASGKVHVYQLKKTDATVNLKDPLIMTATRNGKLVINYSNGEDQTRGM</sequence>
<dbReference type="InterPro" id="IPR001810">
    <property type="entry name" value="F-box_dom"/>
</dbReference>
<keyword evidence="4" id="KW-1185">Reference proteome</keyword>
<feature type="compositionally biased region" description="Polar residues" evidence="1">
    <location>
        <begin position="1"/>
        <end position="11"/>
    </location>
</feature>
<evidence type="ECO:0000256" key="1">
    <source>
        <dbReference type="SAM" id="MobiDB-lite"/>
    </source>
</evidence>
<dbReference type="SUPFAM" id="SSF81383">
    <property type="entry name" value="F-box domain"/>
    <property type="match status" value="2"/>
</dbReference>
<dbReference type="Pfam" id="PF12937">
    <property type="entry name" value="F-box-like"/>
    <property type="match status" value="1"/>
</dbReference>
<evidence type="ECO:0000259" key="2">
    <source>
        <dbReference type="PROSITE" id="PS50181"/>
    </source>
</evidence>
<name>A0A3N4JFU6_9PEZI</name>
<dbReference type="PROSITE" id="PS50181">
    <property type="entry name" value="FBOX"/>
    <property type="match status" value="1"/>
</dbReference>
<feature type="region of interest" description="Disordered" evidence="1">
    <location>
        <begin position="1"/>
        <end position="108"/>
    </location>
</feature>
<proteinExistence type="predicted"/>
<dbReference type="Proteomes" id="UP000276215">
    <property type="component" value="Unassembled WGS sequence"/>
</dbReference>
<feature type="compositionally biased region" description="Low complexity" evidence="1">
    <location>
        <begin position="70"/>
        <end position="90"/>
    </location>
</feature>
<dbReference type="AlphaFoldDB" id="A0A3N4JFU6"/>
<feature type="region of interest" description="Disordered" evidence="1">
    <location>
        <begin position="603"/>
        <end position="624"/>
    </location>
</feature>
<evidence type="ECO:0000313" key="3">
    <source>
        <dbReference type="EMBL" id="RPA95838.1"/>
    </source>
</evidence>
<protein>
    <recommendedName>
        <fullName evidence="2">F-box domain-containing protein</fullName>
    </recommendedName>
</protein>
<dbReference type="STRING" id="1336337.A0A3N4JFU6"/>
<dbReference type="OrthoDB" id="1689567at2759"/>
<dbReference type="InterPro" id="IPR036047">
    <property type="entry name" value="F-box-like_dom_sf"/>
</dbReference>
<organism evidence="3 4">
    <name type="scientific">Choiromyces venosus 120613-1</name>
    <dbReference type="NCBI Taxonomy" id="1336337"/>
    <lineage>
        <taxon>Eukaryota</taxon>
        <taxon>Fungi</taxon>
        <taxon>Dikarya</taxon>
        <taxon>Ascomycota</taxon>
        <taxon>Pezizomycotina</taxon>
        <taxon>Pezizomycetes</taxon>
        <taxon>Pezizales</taxon>
        <taxon>Tuberaceae</taxon>
        <taxon>Choiromyces</taxon>
    </lineage>
</organism>
<reference evidence="3 4" key="1">
    <citation type="journal article" date="2018" name="Nat. Ecol. Evol.">
        <title>Pezizomycetes genomes reveal the molecular basis of ectomycorrhizal truffle lifestyle.</title>
        <authorList>
            <person name="Murat C."/>
            <person name="Payen T."/>
            <person name="Noel B."/>
            <person name="Kuo A."/>
            <person name="Morin E."/>
            <person name="Chen J."/>
            <person name="Kohler A."/>
            <person name="Krizsan K."/>
            <person name="Balestrini R."/>
            <person name="Da Silva C."/>
            <person name="Montanini B."/>
            <person name="Hainaut M."/>
            <person name="Levati E."/>
            <person name="Barry K.W."/>
            <person name="Belfiori B."/>
            <person name="Cichocki N."/>
            <person name="Clum A."/>
            <person name="Dockter R.B."/>
            <person name="Fauchery L."/>
            <person name="Guy J."/>
            <person name="Iotti M."/>
            <person name="Le Tacon F."/>
            <person name="Lindquist E.A."/>
            <person name="Lipzen A."/>
            <person name="Malagnac F."/>
            <person name="Mello A."/>
            <person name="Molinier V."/>
            <person name="Miyauchi S."/>
            <person name="Poulain J."/>
            <person name="Riccioni C."/>
            <person name="Rubini A."/>
            <person name="Sitrit Y."/>
            <person name="Splivallo R."/>
            <person name="Traeger S."/>
            <person name="Wang M."/>
            <person name="Zifcakova L."/>
            <person name="Wipf D."/>
            <person name="Zambonelli A."/>
            <person name="Paolocci F."/>
            <person name="Nowrousian M."/>
            <person name="Ottonello S."/>
            <person name="Baldrian P."/>
            <person name="Spatafora J.W."/>
            <person name="Henrissat B."/>
            <person name="Nagy L.G."/>
            <person name="Aury J.M."/>
            <person name="Wincker P."/>
            <person name="Grigoriev I.V."/>
            <person name="Bonfante P."/>
            <person name="Martin F.M."/>
        </authorList>
    </citation>
    <scope>NUCLEOTIDE SEQUENCE [LARGE SCALE GENOMIC DNA]</scope>
    <source>
        <strain evidence="3 4">120613-1</strain>
    </source>
</reference>
<feature type="compositionally biased region" description="Basic and acidic residues" evidence="1">
    <location>
        <begin position="43"/>
        <end position="61"/>
    </location>
</feature>
<dbReference type="SMART" id="SM00256">
    <property type="entry name" value="FBOX"/>
    <property type="match status" value="2"/>
</dbReference>
<evidence type="ECO:0000313" key="4">
    <source>
        <dbReference type="Proteomes" id="UP000276215"/>
    </source>
</evidence>
<feature type="compositionally biased region" description="Low complexity" evidence="1">
    <location>
        <begin position="603"/>
        <end position="612"/>
    </location>
</feature>
<dbReference type="SUPFAM" id="SSF69322">
    <property type="entry name" value="Tricorn protease domain 2"/>
    <property type="match status" value="1"/>
</dbReference>
<dbReference type="EMBL" id="ML120421">
    <property type="protein sequence ID" value="RPA95838.1"/>
    <property type="molecule type" value="Genomic_DNA"/>
</dbReference>
<accession>A0A3N4JFU6</accession>